<dbReference type="OrthoDB" id="1005072at2"/>
<dbReference type="InterPro" id="IPR021272">
    <property type="entry name" value="DUF2851"/>
</dbReference>
<organism evidence="1 2">
    <name type="scientific">Chitinophaga terrae</name>
    <name type="common">ex Kim and Jung 2007</name>
    <dbReference type="NCBI Taxonomy" id="408074"/>
    <lineage>
        <taxon>Bacteria</taxon>
        <taxon>Pseudomonadati</taxon>
        <taxon>Bacteroidota</taxon>
        <taxon>Chitinophagia</taxon>
        <taxon>Chitinophagales</taxon>
        <taxon>Chitinophagaceae</taxon>
        <taxon>Chitinophaga</taxon>
    </lineage>
</organism>
<name>A0A1H4E2V7_9BACT</name>
<evidence type="ECO:0000313" key="1">
    <source>
        <dbReference type="EMBL" id="SEA78910.1"/>
    </source>
</evidence>
<dbReference type="RefSeq" id="WP_089763167.1">
    <property type="nucleotide sequence ID" value="NZ_BKAT01000029.1"/>
</dbReference>
<dbReference type="Pfam" id="PF11013">
    <property type="entry name" value="DUF2851"/>
    <property type="match status" value="1"/>
</dbReference>
<evidence type="ECO:0008006" key="3">
    <source>
        <dbReference type="Google" id="ProtNLM"/>
    </source>
</evidence>
<protein>
    <recommendedName>
        <fullName evidence="3">DUF2851 family protein</fullName>
    </recommendedName>
</protein>
<dbReference type="Proteomes" id="UP000199656">
    <property type="component" value="Unassembled WGS sequence"/>
</dbReference>
<keyword evidence="2" id="KW-1185">Reference proteome</keyword>
<sequence>MFVNLQLTEELFQHIWALRLFSQNNLTTTTGEAVKIISPGTLNLHDGPDFQAARVRIGDTLWAGNVELHLKTSDWFRHGHQSNPQYQQVILHVVFMHDLPPGKALEIPCLELQQHIPKVLLQRYEQLRQLAPFVPCGPGIERVPELTWTSWKDRLLAERWERKTENFKAWLLCNQYNWEEVCYWALSQSYGAPVNAMPFLQLAQSLPFTLLLRYRNNLLHLEALLFGQAGMLTGPLTDEYALTLQRLYQHLRHKHGLVPLPVHIWNWMRIRPAAFPSIRLAALAAFLQQTPRAFAKILDAESLDDLAGLFNTCPSPYWHTHYRFNQATAQTQLPGLQMVHNLIINTALPLLMLYGQVKHKKYYQQKAIDLLQQLPPEKNTVLDNWKKLGAKVHNALDSQALLQLKRYYCEEKKCLKCAVGIRILSEGLQEPAKKGK</sequence>
<accession>A0A1H4E2V7</accession>
<dbReference type="EMBL" id="FNRL01000016">
    <property type="protein sequence ID" value="SEA78910.1"/>
    <property type="molecule type" value="Genomic_DNA"/>
</dbReference>
<gene>
    <name evidence="1" type="ORF">SAMN05660909_03436</name>
</gene>
<dbReference type="AlphaFoldDB" id="A0A1H4E2V7"/>
<reference evidence="2" key="1">
    <citation type="submission" date="2016-10" db="EMBL/GenBank/DDBJ databases">
        <authorList>
            <person name="Varghese N."/>
            <person name="Submissions S."/>
        </authorList>
    </citation>
    <scope>NUCLEOTIDE SEQUENCE [LARGE SCALE GENOMIC DNA]</scope>
    <source>
        <strain evidence="2">DSM 23920</strain>
    </source>
</reference>
<proteinExistence type="predicted"/>
<dbReference type="STRING" id="408074.SAMN05660909_03436"/>
<evidence type="ECO:0000313" key="2">
    <source>
        <dbReference type="Proteomes" id="UP000199656"/>
    </source>
</evidence>